<dbReference type="Gene3D" id="3.30.750.140">
    <property type="match status" value="1"/>
</dbReference>
<proteinExistence type="predicted"/>
<evidence type="ECO:0000313" key="2">
    <source>
        <dbReference type="EMBL" id="MBB6135038.1"/>
    </source>
</evidence>
<dbReference type="RefSeq" id="WP_183555688.1">
    <property type="nucleotide sequence ID" value="NZ_JACHBX010000003.1"/>
</dbReference>
<keyword evidence="3" id="KW-1185">Reference proteome</keyword>
<name>A0A7W9X223_9BURK</name>
<organism evidence="2 3">
    <name type="scientific">Massilia aurea</name>
    <dbReference type="NCBI Taxonomy" id="373040"/>
    <lineage>
        <taxon>Bacteria</taxon>
        <taxon>Pseudomonadati</taxon>
        <taxon>Pseudomonadota</taxon>
        <taxon>Betaproteobacteria</taxon>
        <taxon>Burkholderiales</taxon>
        <taxon>Oxalobacteraceae</taxon>
        <taxon>Telluria group</taxon>
        <taxon>Massilia</taxon>
    </lineage>
</organism>
<dbReference type="InterPro" id="IPR038610">
    <property type="entry name" value="FliK-like_C_sf"/>
</dbReference>
<accession>A0A7W9X223</accession>
<feature type="domain" description="Flagellar hook-length control protein-like C-terminal" evidence="1">
    <location>
        <begin position="293"/>
        <end position="365"/>
    </location>
</feature>
<protein>
    <recommendedName>
        <fullName evidence="1">Flagellar hook-length control protein-like C-terminal domain-containing protein</fullName>
    </recommendedName>
</protein>
<dbReference type="InterPro" id="IPR021136">
    <property type="entry name" value="Flagellar_hook_control-like_C"/>
</dbReference>
<dbReference type="AlphaFoldDB" id="A0A7W9X223"/>
<gene>
    <name evidence="2" type="ORF">HD842_003196</name>
</gene>
<evidence type="ECO:0000313" key="3">
    <source>
        <dbReference type="Proteomes" id="UP000540787"/>
    </source>
</evidence>
<sequence>MLPRDLVGGVTRITPAQAAEQAVDPRQQAFARAVAPLLGKAIHGEIQAKLTDGTFIVKFADTQARMQLPPGALVGADVPLTLIGLHPRPTFQVGTQTTATGFAEAGPAPQADTDAPGAPLGYREGAALGRAGALLASSAGLGAQAFAGGTEAKNTTLSPTAQALAGVLAAAQKAETVLTAVTGSAPLVATPDADPAALAAGLKQAFGKSGLFYESHVAEWAQGSRALAELANEPQQQAAQNGARPNPQDPATAQFISMQLAAQEQSQLAWKGQLWPGQPMEWDVQREAHGGGSDDGQAIWNSRLRLRFPELGELDVQLRMVGGALQIGLATGDDATAALLRQHVPNLAGALDSVGTPLAGFDARARTAAVAPKHDNDDDGDHE</sequence>
<evidence type="ECO:0000259" key="1">
    <source>
        <dbReference type="Pfam" id="PF02120"/>
    </source>
</evidence>
<dbReference type="EMBL" id="JACHBX010000003">
    <property type="protein sequence ID" value="MBB6135038.1"/>
    <property type="molecule type" value="Genomic_DNA"/>
</dbReference>
<comment type="caution">
    <text evidence="2">The sequence shown here is derived from an EMBL/GenBank/DDBJ whole genome shotgun (WGS) entry which is preliminary data.</text>
</comment>
<dbReference type="Pfam" id="PF02120">
    <property type="entry name" value="Flg_hook"/>
    <property type="match status" value="1"/>
</dbReference>
<reference evidence="2 3" key="1">
    <citation type="submission" date="2020-08" db="EMBL/GenBank/DDBJ databases">
        <title>The Agave Microbiome: Exploring the role of microbial communities in plant adaptations to desert environments.</title>
        <authorList>
            <person name="Partida-Martinez L.P."/>
        </authorList>
    </citation>
    <scope>NUCLEOTIDE SEQUENCE [LARGE SCALE GENOMIC DNA]</scope>
    <source>
        <strain evidence="2 3">AT3.2</strain>
    </source>
</reference>
<dbReference type="Proteomes" id="UP000540787">
    <property type="component" value="Unassembled WGS sequence"/>
</dbReference>